<protein>
    <submittedName>
        <fullName evidence="1">Uncharacterized protein</fullName>
    </submittedName>
</protein>
<dbReference type="Proteomes" id="UP000790709">
    <property type="component" value="Unassembled WGS sequence"/>
</dbReference>
<gene>
    <name evidence="1" type="ORF">BV22DRAFT_325296</name>
</gene>
<dbReference type="EMBL" id="MU266376">
    <property type="protein sequence ID" value="KAH7926850.1"/>
    <property type="molecule type" value="Genomic_DNA"/>
</dbReference>
<evidence type="ECO:0000313" key="1">
    <source>
        <dbReference type="EMBL" id="KAH7926850.1"/>
    </source>
</evidence>
<organism evidence="1 2">
    <name type="scientific">Leucogyrophana mollusca</name>
    <dbReference type="NCBI Taxonomy" id="85980"/>
    <lineage>
        <taxon>Eukaryota</taxon>
        <taxon>Fungi</taxon>
        <taxon>Dikarya</taxon>
        <taxon>Basidiomycota</taxon>
        <taxon>Agaricomycotina</taxon>
        <taxon>Agaricomycetes</taxon>
        <taxon>Agaricomycetidae</taxon>
        <taxon>Boletales</taxon>
        <taxon>Boletales incertae sedis</taxon>
        <taxon>Leucogyrophana</taxon>
    </lineage>
</organism>
<keyword evidence="2" id="KW-1185">Reference proteome</keyword>
<reference evidence="1" key="1">
    <citation type="journal article" date="2021" name="New Phytol.">
        <title>Evolutionary innovations through gain and loss of genes in the ectomycorrhizal Boletales.</title>
        <authorList>
            <person name="Wu G."/>
            <person name="Miyauchi S."/>
            <person name="Morin E."/>
            <person name="Kuo A."/>
            <person name="Drula E."/>
            <person name="Varga T."/>
            <person name="Kohler A."/>
            <person name="Feng B."/>
            <person name="Cao Y."/>
            <person name="Lipzen A."/>
            <person name="Daum C."/>
            <person name="Hundley H."/>
            <person name="Pangilinan J."/>
            <person name="Johnson J."/>
            <person name="Barry K."/>
            <person name="LaButti K."/>
            <person name="Ng V."/>
            <person name="Ahrendt S."/>
            <person name="Min B."/>
            <person name="Choi I.G."/>
            <person name="Park H."/>
            <person name="Plett J.M."/>
            <person name="Magnuson J."/>
            <person name="Spatafora J.W."/>
            <person name="Nagy L.G."/>
            <person name="Henrissat B."/>
            <person name="Grigoriev I.V."/>
            <person name="Yang Z.L."/>
            <person name="Xu J."/>
            <person name="Martin F.M."/>
        </authorList>
    </citation>
    <scope>NUCLEOTIDE SEQUENCE</scope>
    <source>
        <strain evidence="1">KUC20120723A-06</strain>
    </source>
</reference>
<proteinExistence type="predicted"/>
<name>A0ACB8BLT1_9AGAM</name>
<evidence type="ECO:0000313" key="2">
    <source>
        <dbReference type="Proteomes" id="UP000790709"/>
    </source>
</evidence>
<accession>A0ACB8BLT1</accession>
<comment type="caution">
    <text evidence="1">The sequence shown here is derived from an EMBL/GenBank/DDBJ whole genome shotgun (WGS) entry which is preliminary data.</text>
</comment>
<sequence>MPVIRAMAEIKLSLEFVSARSFAKNTVLSGTTSSCSVQPRVNHSTCCARTRSLRRLGRRRCGRFRGRRSTRRPPRTSDTSSLPLPKALHYYCCRCSMYRPTRIHS</sequence>